<accession>A0ABQ8ABX4</accession>
<proteinExistence type="predicted"/>
<feature type="non-terminal residue" evidence="1">
    <location>
        <position position="1"/>
    </location>
</feature>
<dbReference type="EMBL" id="JAGKQM010000013">
    <property type="protein sequence ID" value="KAH0889626.1"/>
    <property type="molecule type" value="Genomic_DNA"/>
</dbReference>
<evidence type="ECO:0000313" key="2">
    <source>
        <dbReference type="Proteomes" id="UP000824890"/>
    </source>
</evidence>
<keyword evidence="2" id="KW-1185">Reference proteome</keyword>
<reference evidence="1 2" key="1">
    <citation type="submission" date="2021-05" db="EMBL/GenBank/DDBJ databases">
        <title>Genome Assembly of Synthetic Allotetraploid Brassica napus Reveals Homoeologous Exchanges between Subgenomes.</title>
        <authorList>
            <person name="Davis J.T."/>
        </authorList>
    </citation>
    <scope>NUCLEOTIDE SEQUENCE [LARGE SCALE GENOMIC DNA]</scope>
    <source>
        <strain evidence="2">cv. Da-Ae</strain>
        <tissue evidence="1">Seedling</tissue>
    </source>
</reference>
<organism evidence="1 2">
    <name type="scientific">Brassica napus</name>
    <name type="common">Rape</name>
    <dbReference type="NCBI Taxonomy" id="3708"/>
    <lineage>
        <taxon>Eukaryota</taxon>
        <taxon>Viridiplantae</taxon>
        <taxon>Streptophyta</taxon>
        <taxon>Embryophyta</taxon>
        <taxon>Tracheophyta</taxon>
        <taxon>Spermatophyta</taxon>
        <taxon>Magnoliopsida</taxon>
        <taxon>eudicotyledons</taxon>
        <taxon>Gunneridae</taxon>
        <taxon>Pentapetalae</taxon>
        <taxon>rosids</taxon>
        <taxon>malvids</taxon>
        <taxon>Brassicales</taxon>
        <taxon>Brassicaceae</taxon>
        <taxon>Brassiceae</taxon>
        <taxon>Brassica</taxon>
    </lineage>
</organism>
<gene>
    <name evidence="1" type="ORF">HID58_052055</name>
</gene>
<evidence type="ECO:0000313" key="1">
    <source>
        <dbReference type="EMBL" id="KAH0889626.1"/>
    </source>
</evidence>
<protein>
    <submittedName>
        <fullName evidence="1">Uncharacterized protein</fullName>
    </submittedName>
</protein>
<sequence>TDIPLIQKVYLPYQPATDGIIWPYTPDENYSVKSGYHYITTTQDAEIGKPTVPVVNTWSTQSLHGSLDFSQHHMCMFIVNIMVVLTY</sequence>
<name>A0ABQ8ABX4_BRANA</name>
<dbReference type="Proteomes" id="UP000824890">
    <property type="component" value="Unassembled WGS sequence"/>
</dbReference>
<comment type="caution">
    <text evidence="1">The sequence shown here is derived from an EMBL/GenBank/DDBJ whole genome shotgun (WGS) entry which is preliminary data.</text>
</comment>